<reference evidence="2 3" key="1">
    <citation type="journal article" date="2011" name="J. Bacteriol.">
        <title>Complete genome sequence of Mycoplasma haemofelis, a hemotropic mycoplasma.</title>
        <authorList>
            <person name="Barker E.N."/>
            <person name="Helps C.R."/>
            <person name="Peters I.R."/>
            <person name="Darby A.C."/>
            <person name="Radford A.D."/>
            <person name="Tasker S."/>
        </authorList>
    </citation>
    <scope>NUCLEOTIDE SEQUENCE [LARGE SCALE GENOMIC DNA]</scope>
    <source>
        <strain evidence="2 3">Langford 1</strain>
    </source>
</reference>
<organism evidence="2 3">
    <name type="scientific">Mycoplasma haemofelis (strain Langford 1)</name>
    <name type="common">Haemobartonella felis</name>
    <dbReference type="NCBI Taxonomy" id="941640"/>
    <lineage>
        <taxon>Bacteria</taxon>
        <taxon>Bacillati</taxon>
        <taxon>Mycoplasmatota</taxon>
        <taxon>Mollicutes</taxon>
        <taxon>Mycoplasmataceae</taxon>
        <taxon>Mycoplasma</taxon>
    </lineage>
</organism>
<dbReference type="OrthoDB" id="9861025at2"/>
<dbReference type="EMBL" id="FR773153">
    <property type="protein sequence ID" value="CBY92237.1"/>
    <property type="molecule type" value="Genomic_DNA"/>
</dbReference>
<keyword evidence="1" id="KW-1133">Transmembrane helix</keyword>
<evidence type="ECO:0000313" key="3">
    <source>
        <dbReference type="Proteomes" id="UP000008637"/>
    </source>
</evidence>
<name>E8ZKS1_MYCHL</name>
<accession>E8ZKS1</accession>
<feature type="transmembrane region" description="Helical" evidence="1">
    <location>
        <begin position="7"/>
        <end position="26"/>
    </location>
</feature>
<gene>
    <name evidence="2" type="ordered locus">HF1_02290</name>
</gene>
<evidence type="ECO:0000313" key="2">
    <source>
        <dbReference type="EMBL" id="CBY92237.1"/>
    </source>
</evidence>
<sequence length="122" mass="14369">MTISLKLSIFCISIIFFISVSFLITIDNYEVNQLVNVDGKSSQLSLSVHSFKKIRPRINSWFEYYKDGNKEWRRIMDIRLRRSGYLLLLSDENGDRSITIISYFVDKVNLWEKLFGIGITEF</sequence>
<evidence type="ECO:0000256" key="1">
    <source>
        <dbReference type="SAM" id="Phobius"/>
    </source>
</evidence>
<protein>
    <submittedName>
        <fullName evidence="2">Uncharacterized protein</fullName>
    </submittedName>
</protein>
<proteinExistence type="predicted"/>
<keyword evidence="3" id="KW-1185">Reference proteome</keyword>
<keyword evidence="1" id="KW-0812">Transmembrane</keyword>
<keyword evidence="1" id="KW-0472">Membrane</keyword>
<dbReference type="Proteomes" id="UP000008637">
    <property type="component" value="Chromosome"/>
</dbReference>
<dbReference type="KEGG" id="mha:HF1_02290"/>
<dbReference type="AlphaFoldDB" id="E8ZKS1"/>
<dbReference type="HOGENOM" id="CLU_2047094_0_0_14"/>